<accession>A0ABQ2L3J1</accession>
<dbReference type="PANTHER" id="PTHR33744">
    <property type="entry name" value="CARBOHYDRATE DIACID REGULATOR"/>
    <property type="match status" value="1"/>
</dbReference>
<dbReference type="Pfam" id="PF13556">
    <property type="entry name" value="HTH_30"/>
    <property type="match status" value="1"/>
</dbReference>
<dbReference type="RefSeq" id="WP_229740405.1">
    <property type="nucleotide sequence ID" value="NZ_BMNE01000018.1"/>
</dbReference>
<dbReference type="Gene3D" id="1.10.10.2840">
    <property type="entry name" value="PucR C-terminal helix-turn-helix domain"/>
    <property type="match status" value="1"/>
</dbReference>
<dbReference type="EMBL" id="BMNE01000018">
    <property type="protein sequence ID" value="GGO01022.1"/>
    <property type="molecule type" value="Genomic_DNA"/>
</dbReference>
<dbReference type="PANTHER" id="PTHR33744:SF1">
    <property type="entry name" value="DNA-BINDING TRANSCRIPTIONAL ACTIVATOR ADER"/>
    <property type="match status" value="1"/>
</dbReference>
<dbReference type="Pfam" id="PF17853">
    <property type="entry name" value="GGDEF_2"/>
    <property type="match status" value="1"/>
</dbReference>
<feature type="domain" description="CdaR GGDEF-like" evidence="4">
    <location>
        <begin position="185"/>
        <end position="305"/>
    </location>
</feature>
<dbReference type="Proteomes" id="UP000658127">
    <property type="component" value="Unassembled WGS sequence"/>
</dbReference>
<proteinExistence type="inferred from homology"/>
<feature type="domain" description="RsbT co-antagonist protein RsbRD N-terminal" evidence="3">
    <location>
        <begin position="30"/>
        <end position="172"/>
    </location>
</feature>
<evidence type="ECO:0000256" key="1">
    <source>
        <dbReference type="ARBA" id="ARBA00006754"/>
    </source>
</evidence>
<organism evidence="5 6">
    <name type="scientific">Nocardia rhizosphaerihabitans</name>
    <dbReference type="NCBI Taxonomy" id="1691570"/>
    <lineage>
        <taxon>Bacteria</taxon>
        <taxon>Bacillati</taxon>
        <taxon>Actinomycetota</taxon>
        <taxon>Actinomycetes</taxon>
        <taxon>Mycobacteriales</taxon>
        <taxon>Nocardiaceae</taxon>
        <taxon>Nocardia</taxon>
    </lineage>
</organism>
<evidence type="ECO:0000313" key="5">
    <source>
        <dbReference type="EMBL" id="GGO01022.1"/>
    </source>
</evidence>
<dbReference type="InterPro" id="IPR042070">
    <property type="entry name" value="PucR_C-HTH_sf"/>
</dbReference>
<dbReference type="InterPro" id="IPR025736">
    <property type="entry name" value="PucR_C-HTH_dom"/>
</dbReference>
<dbReference type="InterPro" id="IPR051448">
    <property type="entry name" value="CdaR-like_regulators"/>
</dbReference>
<dbReference type="InterPro" id="IPR041522">
    <property type="entry name" value="CdaR_GGDEF"/>
</dbReference>
<reference evidence="6" key="1">
    <citation type="journal article" date="2019" name="Int. J. Syst. Evol. Microbiol.">
        <title>The Global Catalogue of Microorganisms (GCM) 10K type strain sequencing project: providing services to taxonomists for standard genome sequencing and annotation.</title>
        <authorList>
            <consortium name="The Broad Institute Genomics Platform"/>
            <consortium name="The Broad Institute Genome Sequencing Center for Infectious Disease"/>
            <person name="Wu L."/>
            <person name="Ma J."/>
        </authorList>
    </citation>
    <scope>NUCLEOTIDE SEQUENCE [LARGE SCALE GENOMIC DNA]</scope>
    <source>
        <strain evidence="6">CGMCC 4.7329</strain>
    </source>
</reference>
<comment type="caution">
    <text evidence="5">The sequence shown here is derived from an EMBL/GenBank/DDBJ whole genome shotgun (WGS) entry which is preliminary data.</text>
</comment>
<name>A0ABQ2L3J1_9NOCA</name>
<evidence type="ECO:0000259" key="2">
    <source>
        <dbReference type="Pfam" id="PF13556"/>
    </source>
</evidence>
<sequence>MHNGSPNLGALTAACVAAVSEELSRDRGTLVHKLYQRISCEIMELRGDASLHKLLTASIEGTVETALPFLQYGADIGAAEAPPAAIEYARRLAQHDIPVRALLRAYRLAQDTALQHALAIVEIKVSEPQLVAAVARRLVAANFAYIDSVTEQVLEAYEEERDRWSQDRNATREALIHQLLESDSDPDDLAGVETALRYRLAHRRHLSLIVWSARAEQADTYVANLARFANDLAEELGCSHLPLFLPRDQGTGWVWLPLSHTPSRGNLMEAVHKLTAGISVASGEAGIGVSAFRRSHQQACQAYKVMLAAADDAPVVITFSEIGAIAPLCDDLPATKAWVAETLGRLALDDPPHARLRETLRIFLLSGSSYTATAQQLGLHRNSVLYRVRRAEEEICRRIELHRLDIEIALRACYWLGRSVLSDLP</sequence>
<dbReference type="Pfam" id="PF14361">
    <property type="entry name" value="RsbRD_N"/>
    <property type="match status" value="1"/>
</dbReference>
<dbReference type="InterPro" id="IPR025751">
    <property type="entry name" value="RsbRD_N_dom"/>
</dbReference>
<keyword evidence="6" id="KW-1185">Reference proteome</keyword>
<evidence type="ECO:0000259" key="3">
    <source>
        <dbReference type="Pfam" id="PF14361"/>
    </source>
</evidence>
<protein>
    <submittedName>
        <fullName evidence="5">ABC transporter substrate-binding protein</fullName>
    </submittedName>
</protein>
<gene>
    <name evidence="5" type="ORF">GCM10011610_70510</name>
</gene>
<evidence type="ECO:0000259" key="4">
    <source>
        <dbReference type="Pfam" id="PF17853"/>
    </source>
</evidence>
<comment type="similarity">
    <text evidence="1">Belongs to the CdaR family.</text>
</comment>
<evidence type="ECO:0000313" key="6">
    <source>
        <dbReference type="Proteomes" id="UP000658127"/>
    </source>
</evidence>
<feature type="domain" description="PucR C-terminal helix-turn-helix" evidence="2">
    <location>
        <begin position="356"/>
        <end position="412"/>
    </location>
</feature>